<name>A0AAN7U3C1_9MYCE</name>
<dbReference type="PANTHER" id="PTHR10539">
    <property type="entry name" value="26S PROTEASOME NON-ATPASE REGULATORY SUBUNIT 13"/>
    <property type="match status" value="1"/>
</dbReference>
<feature type="domain" description="PCI" evidence="3">
    <location>
        <begin position="176"/>
        <end position="347"/>
    </location>
</feature>
<evidence type="ECO:0000313" key="5">
    <source>
        <dbReference type="Proteomes" id="UP001344447"/>
    </source>
</evidence>
<dbReference type="GO" id="GO:0006511">
    <property type="term" value="P:ubiquitin-dependent protein catabolic process"/>
    <property type="evidence" value="ECO:0007669"/>
    <property type="project" value="TreeGrafter"/>
</dbReference>
<evidence type="ECO:0000313" key="4">
    <source>
        <dbReference type="EMBL" id="KAK5580838.1"/>
    </source>
</evidence>
<dbReference type="Pfam" id="PF22037">
    <property type="entry name" value="PSD13_N"/>
    <property type="match status" value="1"/>
</dbReference>
<dbReference type="Proteomes" id="UP001344447">
    <property type="component" value="Unassembled WGS sequence"/>
</dbReference>
<accession>A0AAN7U3C1</accession>
<gene>
    <name evidence="4" type="ORF">RB653_000862</name>
</gene>
<evidence type="ECO:0000259" key="3">
    <source>
        <dbReference type="PROSITE" id="PS50250"/>
    </source>
</evidence>
<dbReference type="InterPro" id="IPR035298">
    <property type="entry name" value="PSMD13"/>
</dbReference>
<dbReference type="InterPro" id="IPR036390">
    <property type="entry name" value="WH_DNA-bd_sf"/>
</dbReference>
<dbReference type="InterPro" id="IPR054179">
    <property type="entry name" value="PSD13_N"/>
</dbReference>
<dbReference type="SMART" id="SM00088">
    <property type="entry name" value="PINT"/>
    <property type="match status" value="1"/>
</dbReference>
<evidence type="ECO:0000256" key="2">
    <source>
        <dbReference type="ARBA" id="ARBA00022942"/>
    </source>
</evidence>
<dbReference type="AlphaFoldDB" id="A0AAN7U3C1"/>
<reference evidence="4 5" key="1">
    <citation type="submission" date="2023-11" db="EMBL/GenBank/DDBJ databases">
        <title>Dfirmibasis_genome.</title>
        <authorList>
            <person name="Edelbroek B."/>
            <person name="Kjellin J."/>
            <person name="Jerlstrom-Hultqvist J."/>
            <person name="Soderbom F."/>
        </authorList>
    </citation>
    <scope>NUCLEOTIDE SEQUENCE [LARGE SCALE GENOMIC DNA]</scope>
    <source>
        <strain evidence="4 5">TNS-C-14</strain>
    </source>
</reference>
<dbReference type="GO" id="GO:0005198">
    <property type="term" value="F:structural molecule activity"/>
    <property type="evidence" value="ECO:0007669"/>
    <property type="project" value="TreeGrafter"/>
</dbReference>
<dbReference type="GO" id="GO:0005829">
    <property type="term" value="C:cytosol"/>
    <property type="evidence" value="ECO:0007669"/>
    <property type="project" value="TreeGrafter"/>
</dbReference>
<dbReference type="SUPFAM" id="SSF46785">
    <property type="entry name" value="Winged helix' DNA-binding domain"/>
    <property type="match status" value="1"/>
</dbReference>
<dbReference type="GO" id="GO:0008541">
    <property type="term" value="C:proteasome regulatory particle, lid subcomplex"/>
    <property type="evidence" value="ECO:0007669"/>
    <property type="project" value="TreeGrafter"/>
</dbReference>
<protein>
    <recommendedName>
        <fullName evidence="3">PCI domain-containing protein</fullName>
    </recommendedName>
</protein>
<evidence type="ECO:0000256" key="1">
    <source>
        <dbReference type="ARBA" id="ARBA00006207"/>
    </source>
</evidence>
<dbReference type="PROSITE" id="PS50250">
    <property type="entry name" value="PCI"/>
    <property type="match status" value="1"/>
</dbReference>
<organism evidence="4 5">
    <name type="scientific">Dictyostelium firmibasis</name>
    <dbReference type="NCBI Taxonomy" id="79012"/>
    <lineage>
        <taxon>Eukaryota</taxon>
        <taxon>Amoebozoa</taxon>
        <taxon>Evosea</taxon>
        <taxon>Eumycetozoa</taxon>
        <taxon>Dictyostelia</taxon>
        <taxon>Dictyosteliales</taxon>
        <taxon>Dictyosteliaceae</taxon>
        <taxon>Dictyostelium</taxon>
    </lineage>
</organism>
<keyword evidence="5" id="KW-1185">Reference proteome</keyword>
<dbReference type="Pfam" id="PF01399">
    <property type="entry name" value="PCI"/>
    <property type="match status" value="1"/>
</dbReference>
<comment type="caution">
    <text evidence="4">The sequence shown here is derived from an EMBL/GenBank/DDBJ whole genome shotgun (WGS) entry which is preliminary data.</text>
</comment>
<dbReference type="PANTHER" id="PTHR10539:SF0">
    <property type="entry name" value="26S PROTEASOME NON-ATPASE REGULATORY SUBUNIT 13"/>
    <property type="match status" value="1"/>
</dbReference>
<keyword evidence="2" id="KW-0647">Proteasome</keyword>
<dbReference type="GO" id="GO:0005634">
    <property type="term" value="C:nucleus"/>
    <property type="evidence" value="ECO:0007669"/>
    <property type="project" value="TreeGrafter"/>
</dbReference>
<dbReference type="InterPro" id="IPR000717">
    <property type="entry name" value="PCI_dom"/>
</dbReference>
<sequence length="385" mass="44022">MATYKPLEYLEHLKKVLPDLSDQISLIKETYENKLWHQLTKQIEMIIITPQLLEKKELFNFYTNFIRDFENKLRPLSLVEICIAVARQFDTDESRKFIDTISQKVKKDKSAYILTLSYMANMNLRSGVAEQLQDCKKTLELAKEELQGVTGLDTIVYSSFYRVSTDYHMAKSQASEFYKNALMYLSYCKLETISQEEQASLAYNLCIAALVGEDVYGFGDLIANPILKALEGSQHNWLIAFLKAFNIGDIQQFEGLMSQHRDIISSQTAITNNMQKLRQKISILSLLELAFRTPSDKRSISFGKIAQATKLPLGEIEHLLMKSLSLGLIKGSIDQTAEIIHITWVTPRILDLNQINSMNNRIAEWTEKAKTSLRLVENDTVDLIA</sequence>
<proteinExistence type="inferred from homology"/>
<comment type="similarity">
    <text evidence="1">Belongs to the proteasome subunit S11 family.</text>
</comment>
<dbReference type="EMBL" id="JAVFKY010000002">
    <property type="protein sequence ID" value="KAK5580838.1"/>
    <property type="molecule type" value="Genomic_DNA"/>
</dbReference>